<dbReference type="GO" id="GO:0005737">
    <property type="term" value="C:cytoplasm"/>
    <property type="evidence" value="ECO:0007669"/>
    <property type="project" value="TreeGrafter"/>
</dbReference>
<dbReference type="GO" id="GO:0016787">
    <property type="term" value="F:hydrolase activity"/>
    <property type="evidence" value="ECO:0007669"/>
    <property type="project" value="UniProtKB-KW"/>
</dbReference>
<evidence type="ECO:0000313" key="8">
    <source>
        <dbReference type="Proteomes" id="UP000245872"/>
    </source>
</evidence>
<organism evidence="7 8">
    <name type="scientific">Candidatus Cardinium hertigii</name>
    <dbReference type="NCBI Taxonomy" id="247481"/>
    <lineage>
        <taxon>Bacteria</taxon>
        <taxon>Pseudomonadati</taxon>
        <taxon>Bacteroidota</taxon>
        <taxon>Cytophagia</taxon>
        <taxon>Cytophagales</taxon>
        <taxon>Amoebophilaceae</taxon>
        <taxon>Candidatus Cardinium</taxon>
    </lineage>
</organism>
<evidence type="ECO:0000256" key="6">
    <source>
        <dbReference type="PIRSR" id="PIRSR602678-1"/>
    </source>
</evidence>
<keyword evidence="4 5" id="KW-0479">Metal-binding</keyword>
<accession>A0A2Z3L6W0</accession>
<keyword evidence="8" id="KW-1185">Reference proteome</keyword>
<dbReference type="RefSeq" id="WP_109996936.1">
    <property type="nucleotide sequence ID" value="NZ_CP029619.1"/>
</dbReference>
<dbReference type="SUPFAM" id="SSF102705">
    <property type="entry name" value="NIF3 (NGG1p interacting factor 3)-like"/>
    <property type="match status" value="1"/>
</dbReference>
<evidence type="ECO:0000313" key="7">
    <source>
        <dbReference type="EMBL" id="AWN81478.1"/>
    </source>
</evidence>
<comment type="similarity">
    <text evidence="1 5">Belongs to the GTP cyclohydrolase I type 2/NIF3 family.</text>
</comment>
<dbReference type="AlphaFoldDB" id="A0A2Z3L6W0"/>
<comment type="subunit">
    <text evidence="2">Homohexamer.</text>
</comment>
<dbReference type="Gene3D" id="3.40.1390.30">
    <property type="entry name" value="NIF3 (NGG1p interacting factor 3)-like"/>
    <property type="match status" value="2"/>
</dbReference>
<dbReference type="FunFam" id="3.40.1390.30:FF:000001">
    <property type="entry name" value="GTP cyclohydrolase 1 type 2"/>
    <property type="match status" value="1"/>
</dbReference>
<dbReference type="KEGG" id="cher:DK880_00142"/>
<dbReference type="InterPro" id="IPR017221">
    <property type="entry name" value="DUF34/NIF3_bac"/>
</dbReference>
<keyword evidence="7" id="KW-0378">Hydrolase</keyword>
<dbReference type="EMBL" id="CP029619">
    <property type="protein sequence ID" value="AWN81478.1"/>
    <property type="molecule type" value="Genomic_DNA"/>
</dbReference>
<feature type="binding site" evidence="6">
    <location>
        <position position="117"/>
    </location>
    <ligand>
        <name>a divalent metal cation</name>
        <dbReference type="ChEBI" id="CHEBI:60240"/>
        <label>1</label>
    </ligand>
</feature>
<reference evidence="7 8" key="1">
    <citation type="submission" date="2018-05" db="EMBL/GenBank/DDBJ databases">
        <title>Candidatus Cardinium hertigii Genome Assembly.</title>
        <authorList>
            <person name="Showmaker K.C."/>
            <person name="Walden K.O."/>
            <person name="Fields C.J."/>
            <person name="Lambert K.N."/>
            <person name="Hudson M.E."/>
        </authorList>
    </citation>
    <scope>NUCLEOTIDE SEQUENCE [LARGE SCALE GENOMIC DNA]</scope>
    <source>
        <strain evidence="8">cHgTN10</strain>
    </source>
</reference>
<evidence type="ECO:0000256" key="2">
    <source>
        <dbReference type="ARBA" id="ARBA00011643"/>
    </source>
</evidence>
<protein>
    <recommendedName>
        <fullName evidence="3 5">GTP cyclohydrolase 1 type 2 homolog</fullName>
    </recommendedName>
</protein>
<dbReference type="PANTHER" id="PTHR13799:SF14">
    <property type="entry name" value="GTP CYCLOHYDROLASE 1 TYPE 2 HOMOLOG"/>
    <property type="match status" value="1"/>
</dbReference>
<dbReference type="Proteomes" id="UP000245872">
    <property type="component" value="Chromosome"/>
</dbReference>
<dbReference type="GO" id="GO:0046872">
    <property type="term" value="F:metal ion binding"/>
    <property type="evidence" value="ECO:0007669"/>
    <property type="project" value="UniProtKB-UniRule"/>
</dbReference>
<evidence type="ECO:0000256" key="5">
    <source>
        <dbReference type="PIRNR" id="PIRNR037489"/>
    </source>
</evidence>
<dbReference type="Pfam" id="PF01784">
    <property type="entry name" value="DUF34_NIF3"/>
    <property type="match status" value="1"/>
</dbReference>
<dbReference type="InterPro" id="IPR036069">
    <property type="entry name" value="DUF34/NIF3_sf"/>
</dbReference>
<gene>
    <name evidence="7" type="ORF">DK880_00142</name>
</gene>
<evidence type="ECO:0000256" key="1">
    <source>
        <dbReference type="ARBA" id="ARBA00006964"/>
    </source>
</evidence>
<sequence>MTTKESRLHYNSSMVVVSDIVNYLEQIIQLHCPCHLIKSGLIVGDLHSVVTGVLICLDITEAVLEEAMEQTCNLLITYQPFMLQPLSCITPENYKGRCTIKAIKNNLSIYVFYTNLDPLGNGASHEMAEALALQKNQPLLPWQTKMYKLTTFAPSYAEKKIITALYQAGALLATYEPTRLVGSTAVNTSDVTHSILPNNLNINHTEEKQLTFTLPMYAKEKSIQMLWQAHPYTTVPYYLEQIELTLEDSGIGSIGLLPIPLPAKYFLKYLKTKLALPNLRHTSYTDQLIYKVAIYAGEGSWLVETILDKQIDAFITTDLQYAQFLENNRNTLLIDIGYAAARSPIKKLIAALLLKEFNNIAILCCKTITNPIYHINA</sequence>
<dbReference type="PANTHER" id="PTHR13799">
    <property type="entry name" value="NGG1 INTERACTING FACTOR 3"/>
    <property type="match status" value="1"/>
</dbReference>
<evidence type="ECO:0000256" key="4">
    <source>
        <dbReference type="ARBA" id="ARBA00022723"/>
    </source>
</evidence>
<proteinExistence type="inferred from homology"/>
<dbReference type="InterPro" id="IPR002678">
    <property type="entry name" value="DUF34/NIF3"/>
</dbReference>
<dbReference type="PIRSF" id="PIRSF037489">
    <property type="entry name" value="UCP037489_NIF3_YqfO"/>
    <property type="match status" value="1"/>
</dbReference>
<name>A0A2Z3L6W0_9BACT</name>
<dbReference type="OrthoDB" id="9792792at2"/>
<evidence type="ECO:0000256" key="3">
    <source>
        <dbReference type="ARBA" id="ARBA00022112"/>
    </source>
</evidence>